<dbReference type="Proteomes" id="UP000544872">
    <property type="component" value="Unassembled WGS sequence"/>
</dbReference>
<evidence type="ECO:0000259" key="2">
    <source>
        <dbReference type="Pfam" id="PF00534"/>
    </source>
</evidence>
<dbReference type="GO" id="GO:0016757">
    <property type="term" value="F:glycosyltransferase activity"/>
    <property type="evidence" value="ECO:0007669"/>
    <property type="project" value="InterPro"/>
</dbReference>
<keyword evidence="1" id="KW-1133">Transmembrane helix</keyword>
<dbReference type="Pfam" id="PF13439">
    <property type="entry name" value="Glyco_transf_4"/>
    <property type="match status" value="1"/>
</dbReference>
<dbReference type="AlphaFoldDB" id="A0A7W9ZIZ3"/>
<evidence type="ECO:0000313" key="4">
    <source>
        <dbReference type="EMBL" id="MBB6212348.1"/>
    </source>
</evidence>
<dbReference type="PANTHER" id="PTHR12526:SF623">
    <property type="entry name" value="WABG"/>
    <property type="match status" value="1"/>
</dbReference>
<keyword evidence="1" id="KW-0812">Transmembrane</keyword>
<dbReference type="Gene3D" id="3.40.50.2000">
    <property type="entry name" value="Glycogen Phosphorylase B"/>
    <property type="match status" value="2"/>
</dbReference>
<dbReference type="RefSeq" id="WP_184266184.1">
    <property type="nucleotide sequence ID" value="NZ_JACIIX010000022.1"/>
</dbReference>
<keyword evidence="4" id="KW-0808">Transferase</keyword>
<evidence type="ECO:0000313" key="5">
    <source>
        <dbReference type="Proteomes" id="UP000544872"/>
    </source>
</evidence>
<evidence type="ECO:0000256" key="1">
    <source>
        <dbReference type="SAM" id="Phobius"/>
    </source>
</evidence>
<feature type="domain" description="Glycosyltransferase subfamily 4-like N-terminal" evidence="3">
    <location>
        <begin position="12"/>
        <end position="184"/>
    </location>
</feature>
<protein>
    <submittedName>
        <fullName evidence="4">Glycosyltransferase involved in cell wall biosynthesis</fullName>
    </submittedName>
</protein>
<dbReference type="SUPFAM" id="SSF53756">
    <property type="entry name" value="UDP-Glycosyltransferase/glycogen phosphorylase"/>
    <property type="match status" value="1"/>
</dbReference>
<keyword evidence="5" id="KW-1185">Reference proteome</keyword>
<evidence type="ECO:0000259" key="3">
    <source>
        <dbReference type="Pfam" id="PF13439"/>
    </source>
</evidence>
<name>A0A7W9ZIZ3_NOVIT</name>
<reference evidence="4 5" key="1">
    <citation type="submission" date="2020-08" db="EMBL/GenBank/DDBJ databases">
        <title>Genomic Encyclopedia of Type Strains, Phase IV (KMG-IV): sequencing the most valuable type-strain genomes for metagenomic binning, comparative biology and taxonomic classification.</title>
        <authorList>
            <person name="Goeker M."/>
        </authorList>
    </citation>
    <scope>NUCLEOTIDE SEQUENCE [LARGE SCALE GENOMIC DNA]</scope>
    <source>
        <strain evidence="4 5">DSM 11590</strain>
    </source>
</reference>
<keyword evidence="1" id="KW-0472">Membrane</keyword>
<dbReference type="PANTHER" id="PTHR12526">
    <property type="entry name" value="GLYCOSYLTRANSFERASE"/>
    <property type="match status" value="1"/>
</dbReference>
<feature type="domain" description="Glycosyl transferase family 1" evidence="2">
    <location>
        <begin position="195"/>
        <end position="360"/>
    </location>
</feature>
<accession>A0A7W9ZIZ3</accession>
<comment type="caution">
    <text evidence="4">The sequence shown here is derived from an EMBL/GenBank/DDBJ whole genome shotgun (WGS) entry which is preliminary data.</text>
</comment>
<feature type="transmembrane region" description="Helical" evidence="1">
    <location>
        <begin position="73"/>
        <end position="91"/>
    </location>
</feature>
<dbReference type="InterPro" id="IPR001296">
    <property type="entry name" value="Glyco_trans_1"/>
</dbReference>
<feature type="transmembrane region" description="Helical" evidence="1">
    <location>
        <begin position="97"/>
        <end position="116"/>
    </location>
</feature>
<gene>
    <name evidence="4" type="ORF">FHS48_003799</name>
</gene>
<dbReference type="Pfam" id="PF00534">
    <property type="entry name" value="Glycos_transf_1"/>
    <property type="match status" value="1"/>
</dbReference>
<organism evidence="4 5">
    <name type="scientific">Novispirillum itersonii</name>
    <name type="common">Aquaspirillum itersonii</name>
    <dbReference type="NCBI Taxonomy" id="189"/>
    <lineage>
        <taxon>Bacteria</taxon>
        <taxon>Pseudomonadati</taxon>
        <taxon>Pseudomonadota</taxon>
        <taxon>Alphaproteobacteria</taxon>
        <taxon>Rhodospirillales</taxon>
        <taxon>Novispirillaceae</taxon>
        <taxon>Novispirillum</taxon>
    </lineage>
</organism>
<dbReference type="InterPro" id="IPR028098">
    <property type="entry name" value="Glyco_trans_4-like_N"/>
</dbReference>
<sequence>MKILYVIGSMEVGGAEQHLLRIAGALAARGWKPTVFTLKTGGPLTAAFQAAGVPVRGVTLPSGLARLLRHPRLIAWTGLLAALPLLVWTYWRIRPQVTHFFLPAAYIIGGVISLIAPPTVRIMSRRSLNHYQAKHQLLRKLEHWLHPRMDLVCGNSAAVVRDLRSEGVSPQRLRLIYNGIDIARFKSGQSRAAVRSGLGVDDDAVMLVMVANLIPYKGHADLVQALATVQAALPSGWVCVCVGRDDGIGPALKEQARLAGIDTHFRFPGSRKDVPDLLAAADIGVLCSHEEGFSNAVIEGMVSGLPMVVTDVGGNAEAVVHEQTGLVVPARTPQALGEALLQVCLDPDLRRRMGQAGKERALNHFSMEACVAGYEALYRQELPPVGPS</sequence>
<dbReference type="EMBL" id="JACIIX010000022">
    <property type="protein sequence ID" value="MBB6212348.1"/>
    <property type="molecule type" value="Genomic_DNA"/>
</dbReference>
<proteinExistence type="predicted"/>